<dbReference type="RefSeq" id="XP_009795077.1">
    <property type="nucleotide sequence ID" value="XM_009796775.1"/>
</dbReference>
<dbReference type="OrthoDB" id="1302463at2759"/>
<dbReference type="eggNOG" id="KOG0017">
    <property type="taxonomic scope" value="Eukaryota"/>
</dbReference>
<accession>A0A1U7XSN9</accession>
<evidence type="ECO:0000259" key="1">
    <source>
        <dbReference type="Pfam" id="PF22936"/>
    </source>
</evidence>
<evidence type="ECO:0000313" key="3">
    <source>
        <dbReference type="RefSeq" id="XP_009795077.1"/>
    </source>
</evidence>
<reference evidence="2" key="1">
    <citation type="journal article" date="2013" name="Genome Biol.">
        <title>Reference genomes and transcriptomes of Nicotiana sylvestris and Nicotiana tomentosiformis.</title>
        <authorList>
            <person name="Sierro N."/>
            <person name="Battey J.N."/>
            <person name="Ouadi S."/>
            <person name="Bovet L."/>
            <person name="Goepfert S."/>
            <person name="Bakaher N."/>
            <person name="Peitsch M.C."/>
            <person name="Ivanov N.V."/>
        </authorList>
    </citation>
    <scope>NUCLEOTIDE SEQUENCE [LARGE SCALE GENOMIC DNA]</scope>
</reference>
<dbReference type="PANTHER" id="PTHR47592:SF24">
    <property type="entry name" value="BNACNNG30200D PROTEIN"/>
    <property type="match status" value="1"/>
</dbReference>
<dbReference type="Proteomes" id="UP000189701">
    <property type="component" value="Unplaced"/>
</dbReference>
<name>A0A1U7XSN9_NICSY</name>
<organism evidence="2 3">
    <name type="scientific">Nicotiana sylvestris</name>
    <name type="common">Wood tobacco</name>
    <name type="synonym">South American tobacco</name>
    <dbReference type="NCBI Taxonomy" id="4096"/>
    <lineage>
        <taxon>Eukaryota</taxon>
        <taxon>Viridiplantae</taxon>
        <taxon>Streptophyta</taxon>
        <taxon>Embryophyta</taxon>
        <taxon>Tracheophyta</taxon>
        <taxon>Spermatophyta</taxon>
        <taxon>Magnoliopsida</taxon>
        <taxon>eudicotyledons</taxon>
        <taxon>Gunneridae</taxon>
        <taxon>Pentapetalae</taxon>
        <taxon>asterids</taxon>
        <taxon>lamiids</taxon>
        <taxon>Solanales</taxon>
        <taxon>Solanaceae</taxon>
        <taxon>Nicotianoideae</taxon>
        <taxon>Nicotianeae</taxon>
        <taxon>Nicotiana</taxon>
    </lineage>
</organism>
<dbReference type="PANTHER" id="PTHR47592">
    <property type="entry name" value="PBF68 PROTEIN"/>
    <property type="match status" value="1"/>
</dbReference>
<gene>
    <name evidence="3" type="primary">LOC104241823</name>
</gene>
<dbReference type="InterPro" id="IPR054722">
    <property type="entry name" value="PolX-like_BBD"/>
</dbReference>
<sequence>MVIDNGNSSATVAALTIASTSRTVSSDREIGKIFWSQLQRMAAKGVLLAYHTCAMNTSKELWDVLEKKYKTEDACLKKFVVAKFLDYKMIDSKTMGTQVQELQLVFHDLIAEGMVVNEAFQVAAMIEILPPSWRDFKNYLKHKSKEMKLEDLVICLKIEEDNKTAEKKSRGNLTIMRSNIVKETAPKNPDCRFPKKDKKKGQSNIVEKNYDVDDLYAMLSDCNLVGNPKELWIDSGATRHVCAVKEAFATYSTAGPEEENSMENNATTKIEGYGKIFLKMTSGKVQVPLSKRVKIGPKTVDCVFIGYSTNSQACRFLVLKSDNPEIHINTVMESDNTEFFESIYPYKTKYFVKFLLENEPQPFKAAMSSSDSAFWKEVVNSEIQSMFDNHTWELVDLSSGNNPLGSK</sequence>
<dbReference type="Pfam" id="PF14223">
    <property type="entry name" value="Retrotran_gag_2"/>
    <property type="match status" value="1"/>
</dbReference>
<keyword evidence="2" id="KW-1185">Reference proteome</keyword>
<reference evidence="3" key="2">
    <citation type="submission" date="2025-08" db="UniProtKB">
        <authorList>
            <consortium name="RefSeq"/>
        </authorList>
    </citation>
    <scope>IDENTIFICATION</scope>
    <source>
        <tissue evidence="3">Leaf</tissue>
    </source>
</reference>
<dbReference type="AlphaFoldDB" id="A0A1U7XSN9"/>
<dbReference type="Pfam" id="PF22936">
    <property type="entry name" value="Pol_BBD"/>
    <property type="match status" value="1"/>
</dbReference>
<proteinExistence type="predicted"/>
<feature type="domain" description="Retrovirus-related Pol polyprotein from transposon TNT 1-94-like beta-barrel" evidence="1">
    <location>
        <begin position="232"/>
        <end position="287"/>
    </location>
</feature>
<evidence type="ECO:0000313" key="2">
    <source>
        <dbReference type="Proteomes" id="UP000189701"/>
    </source>
</evidence>
<protein>
    <submittedName>
        <fullName evidence="3">Uncharacterized protein LOC104241823</fullName>
    </submittedName>
</protein>